<evidence type="ECO:0000256" key="2">
    <source>
        <dbReference type="ARBA" id="ARBA00022771"/>
    </source>
</evidence>
<dbReference type="PANTHER" id="PTHR22948:SF29">
    <property type="entry name" value="FI02030P-RELATED"/>
    <property type="match status" value="1"/>
</dbReference>
<dbReference type="InterPro" id="IPR002999">
    <property type="entry name" value="Tudor"/>
</dbReference>
<dbReference type="InterPro" id="IPR050621">
    <property type="entry name" value="Tudor_domain_containing"/>
</dbReference>
<protein>
    <submittedName>
        <fullName evidence="7">Uncharacterized protein</fullName>
    </submittedName>
</protein>
<keyword evidence="1 4" id="KW-0479">Metal-binding</keyword>
<dbReference type="SUPFAM" id="SSF63748">
    <property type="entry name" value="Tudor/PWWP/MBT"/>
    <property type="match status" value="2"/>
</dbReference>
<keyword evidence="3 4" id="KW-0862">Zinc</keyword>
<organism evidence="7 8">
    <name type="scientific">Petrolisthes cinctipes</name>
    <name type="common">Flat porcelain crab</name>
    <dbReference type="NCBI Taxonomy" id="88211"/>
    <lineage>
        <taxon>Eukaryota</taxon>
        <taxon>Metazoa</taxon>
        <taxon>Ecdysozoa</taxon>
        <taxon>Arthropoda</taxon>
        <taxon>Crustacea</taxon>
        <taxon>Multicrustacea</taxon>
        <taxon>Malacostraca</taxon>
        <taxon>Eumalacostraca</taxon>
        <taxon>Eucarida</taxon>
        <taxon>Decapoda</taxon>
        <taxon>Pleocyemata</taxon>
        <taxon>Anomura</taxon>
        <taxon>Galatheoidea</taxon>
        <taxon>Porcellanidae</taxon>
        <taxon>Petrolisthes</taxon>
    </lineage>
</organism>
<evidence type="ECO:0000313" key="7">
    <source>
        <dbReference type="EMBL" id="KAK3873640.1"/>
    </source>
</evidence>
<dbReference type="InterPro" id="IPR035437">
    <property type="entry name" value="SNase_OB-fold_sf"/>
</dbReference>
<dbReference type="GO" id="GO:0008270">
    <property type="term" value="F:zinc ion binding"/>
    <property type="evidence" value="ECO:0007669"/>
    <property type="project" value="UniProtKB-KW"/>
</dbReference>
<dbReference type="GO" id="GO:0005737">
    <property type="term" value="C:cytoplasm"/>
    <property type="evidence" value="ECO:0007669"/>
    <property type="project" value="UniProtKB-ARBA"/>
</dbReference>
<dbReference type="Gene3D" id="2.30.30.140">
    <property type="match status" value="2"/>
</dbReference>
<dbReference type="InterPro" id="IPR000571">
    <property type="entry name" value="Znf_CCCH"/>
</dbReference>
<accession>A0AAE1KJY3</accession>
<dbReference type="Pfam" id="PF00567">
    <property type="entry name" value="TUDOR"/>
    <property type="match status" value="2"/>
</dbReference>
<dbReference type="SUPFAM" id="SSF90229">
    <property type="entry name" value="CCCH zinc finger"/>
    <property type="match status" value="1"/>
</dbReference>
<feature type="domain" description="C3H1-type" evidence="5">
    <location>
        <begin position="369"/>
        <end position="397"/>
    </location>
</feature>
<evidence type="ECO:0000256" key="1">
    <source>
        <dbReference type="ARBA" id="ARBA00022723"/>
    </source>
</evidence>
<dbReference type="Gene3D" id="2.40.50.90">
    <property type="match status" value="2"/>
</dbReference>
<name>A0AAE1KJY3_PETCI</name>
<gene>
    <name evidence="7" type="ORF">Pcinc_021364</name>
</gene>
<dbReference type="PANTHER" id="PTHR22948">
    <property type="entry name" value="TUDOR DOMAIN CONTAINING PROTEIN"/>
    <property type="match status" value="1"/>
</dbReference>
<feature type="domain" description="Tudor" evidence="6">
    <location>
        <begin position="485"/>
        <end position="553"/>
    </location>
</feature>
<sequence length="632" mass="72354">MSEREAEKCVARLVDTAHISAIKTRMQLDQLDEKVLGVLAMGRKLPQDDQLPYYSMAKDNLQTILKFHHFIQYTAEKHMEDYHANDSDVEYVPVAALPRIQVPLPEISLRGEKKVGMLCYVTNPTHFYIHLLNSETSSLERFHDVMLERYNTDTEPIQAAALPVGSCWAARWTNNKWYRVRVSANLHISDQEHTTKDLRVKVNFIDYGGEGTVKIKNIRYLHEEFTLLSASAIPCCLTEVYPVYGWQSDWTNHNIRTFVQLCGGIMNIIYIHFQELELHGRYSVMLETLAGEVINKELVDKGCAVSQKFKESTCVVETLEQQKVPDKDKTADEILKNWDPMDEAHKISKLPGNTDNECVESVLLGWKNTDESRLCKYFCRGWTCPRGDACRWEHTRLRGGITVQKQEAICATLEPGDLPSKGLILAVVVTSVMSPTHFFAHFPFGLASLQDLHQYPKEETELQLLHRSMQQYYNKQVLHEPNSLLPTLGGIYMLCKSNDGVLDCTRVTVVDVEEEEEEDTAEEKIQVFYVDYGYKELVKSEELYPLAVQFSHLAPQVMECYLYGVSFPHECDQAAAMKCLQELSSGHTLVAKVRELDRSQQQVGVVLYNTEDNQDININKVMKEFASQNLQY</sequence>
<dbReference type="SMART" id="SM00333">
    <property type="entry name" value="TUDOR"/>
    <property type="match status" value="2"/>
</dbReference>
<feature type="zinc finger region" description="C3H1-type" evidence="4">
    <location>
        <begin position="369"/>
        <end position="397"/>
    </location>
</feature>
<dbReference type="InterPro" id="IPR036855">
    <property type="entry name" value="Znf_CCCH_sf"/>
</dbReference>
<feature type="domain" description="Tudor" evidence="6">
    <location>
        <begin position="160"/>
        <end position="228"/>
    </location>
</feature>
<dbReference type="EMBL" id="JAWQEG010002203">
    <property type="protein sequence ID" value="KAK3873640.1"/>
    <property type="molecule type" value="Genomic_DNA"/>
</dbReference>
<dbReference type="PROSITE" id="PS50304">
    <property type="entry name" value="TUDOR"/>
    <property type="match status" value="2"/>
</dbReference>
<evidence type="ECO:0000259" key="5">
    <source>
        <dbReference type="PROSITE" id="PS50103"/>
    </source>
</evidence>
<proteinExistence type="predicted"/>
<reference evidence="7" key="1">
    <citation type="submission" date="2023-10" db="EMBL/GenBank/DDBJ databases">
        <title>Genome assemblies of two species of porcelain crab, Petrolisthes cinctipes and Petrolisthes manimaculis (Anomura: Porcellanidae).</title>
        <authorList>
            <person name="Angst P."/>
        </authorList>
    </citation>
    <scope>NUCLEOTIDE SEQUENCE</scope>
    <source>
        <strain evidence="7">PB745_01</strain>
        <tissue evidence="7">Gill</tissue>
    </source>
</reference>
<dbReference type="AlphaFoldDB" id="A0AAE1KJY3"/>
<evidence type="ECO:0000313" key="8">
    <source>
        <dbReference type="Proteomes" id="UP001286313"/>
    </source>
</evidence>
<dbReference type="PROSITE" id="PS50103">
    <property type="entry name" value="ZF_C3H1"/>
    <property type="match status" value="1"/>
</dbReference>
<evidence type="ECO:0000256" key="3">
    <source>
        <dbReference type="ARBA" id="ARBA00022833"/>
    </source>
</evidence>
<evidence type="ECO:0000256" key="4">
    <source>
        <dbReference type="PROSITE-ProRule" id="PRU00723"/>
    </source>
</evidence>
<dbReference type="Proteomes" id="UP001286313">
    <property type="component" value="Unassembled WGS sequence"/>
</dbReference>
<comment type="caution">
    <text evidence="7">The sequence shown here is derived from an EMBL/GenBank/DDBJ whole genome shotgun (WGS) entry which is preliminary data.</text>
</comment>
<keyword evidence="2 4" id="KW-0863">Zinc-finger</keyword>
<evidence type="ECO:0000259" key="6">
    <source>
        <dbReference type="PROSITE" id="PS50304"/>
    </source>
</evidence>
<keyword evidence="8" id="KW-1185">Reference proteome</keyword>